<feature type="region of interest" description="Disordered" evidence="1">
    <location>
        <begin position="180"/>
        <end position="286"/>
    </location>
</feature>
<protein>
    <submittedName>
        <fullName evidence="2">(wild Malaysian banana) hypothetical protein</fullName>
    </submittedName>
</protein>
<dbReference type="FunCoup" id="A0A804KKV4">
    <property type="interactions" value="347"/>
</dbReference>
<dbReference type="InParanoid" id="A0A804KKV4"/>
<name>A0A804KKV4_MUSAM</name>
<dbReference type="EnsemblPlants" id="Ma09_t17950.1">
    <property type="protein sequence ID" value="Ma09_p17950.1"/>
    <property type="gene ID" value="Ma09_g17950"/>
</dbReference>
<evidence type="ECO:0000313" key="4">
    <source>
        <dbReference type="Proteomes" id="UP000012960"/>
    </source>
</evidence>
<dbReference type="Proteomes" id="UP000012960">
    <property type="component" value="Unplaced"/>
</dbReference>
<reference evidence="2" key="1">
    <citation type="submission" date="2021-03" db="EMBL/GenBank/DDBJ databases">
        <authorList>
            <consortium name="Genoscope - CEA"/>
            <person name="William W."/>
        </authorList>
    </citation>
    <scope>NUCLEOTIDE SEQUENCE</scope>
    <source>
        <strain evidence="2">Doubled-haploid Pahang</strain>
    </source>
</reference>
<dbReference type="OMA" id="RWMCVAE"/>
<dbReference type="Gramene" id="Ma09_t17950.1">
    <property type="protein sequence ID" value="Ma09_p17950.1"/>
    <property type="gene ID" value="Ma09_g17950"/>
</dbReference>
<gene>
    <name evidence="2" type="ORF">GSMUA_237330.1</name>
</gene>
<dbReference type="EMBL" id="HG996474">
    <property type="protein sequence ID" value="CAG1835764.1"/>
    <property type="molecule type" value="Genomic_DNA"/>
</dbReference>
<proteinExistence type="predicted"/>
<reference evidence="3" key="2">
    <citation type="submission" date="2021-05" db="UniProtKB">
        <authorList>
            <consortium name="EnsemblPlants"/>
        </authorList>
    </citation>
    <scope>IDENTIFICATION</scope>
    <source>
        <strain evidence="3">subsp. malaccensis</strain>
    </source>
</reference>
<dbReference type="PANTHER" id="PTHR33623:SF4">
    <property type="entry name" value="DUF4378 DOMAIN-CONTAINING PROTEIN"/>
    <property type="match status" value="1"/>
</dbReference>
<accession>A0A804KKV4</accession>
<dbReference type="OrthoDB" id="668456at2759"/>
<feature type="compositionally biased region" description="Low complexity" evidence="1">
    <location>
        <begin position="180"/>
        <end position="200"/>
    </location>
</feature>
<dbReference type="PANTHER" id="PTHR33623">
    <property type="entry name" value="OS04G0572500 PROTEIN"/>
    <property type="match status" value="1"/>
</dbReference>
<organism evidence="3 4">
    <name type="scientific">Musa acuminata subsp. malaccensis</name>
    <name type="common">Wild banana</name>
    <name type="synonym">Musa malaccensis</name>
    <dbReference type="NCBI Taxonomy" id="214687"/>
    <lineage>
        <taxon>Eukaryota</taxon>
        <taxon>Viridiplantae</taxon>
        <taxon>Streptophyta</taxon>
        <taxon>Embryophyta</taxon>
        <taxon>Tracheophyta</taxon>
        <taxon>Spermatophyta</taxon>
        <taxon>Magnoliopsida</taxon>
        <taxon>Liliopsida</taxon>
        <taxon>Zingiberales</taxon>
        <taxon>Musaceae</taxon>
        <taxon>Musa</taxon>
    </lineage>
</organism>
<evidence type="ECO:0000313" key="2">
    <source>
        <dbReference type="EMBL" id="CAG1835764.1"/>
    </source>
</evidence>
<evidence type="ECO:0000313" key="3">
    <source>
        <dbReference type="EnsemblPlants" id="Ma09_p17950.1"/>
    </source>
</evidence>
<feature type="compositionally biased region" description="Basic residues" evidence="1">
    <location>
        <begin position="206"/>
        <end position="218"/>
    </location>
</feature>
<sequence length="487" mass="53352">MAQKPLMLKDYLELDWDSESYCAGFGCVPAQAGDVDPEADAATMRYLLDAELRGGGGGPRLQRTRSMNAMAKISAVIGAFRPLSFAGASSSSASGGRRRCGEGGFLTRSFSKRLSGSFWRKTGMAAAAVAMEDTWVGVKDIVRLRSVEEKVVSEELRSFDFPSPALSSCTVWSESDFLPSTTAGTDSSDDSLSSAGAATSREAKKGSPRARSSRKPKVDRKSTGEGLDGSGAGLSRMPMAPESEGTESPQCHSEEEEQLSPVSVMDFPSGEEDEEEEADDPASPSFHRSLAKLERTTRQLLQKIGQFESLIDLEPIDVDRRFASTDCLDESTDDVASVVEEEDERALRERKAWGVLGQLKASCHVDPAEASVEKLLLDLFIQELSYSDGDANRDGRFRRGHREWAISAVRHGQAEERALLITARDWIEGTRRRDLDDFHGEATLREIERGGRWRSFEEEEDGELGVDLQGLVLGSLMEELVMDLVSR</sequence>
<keyword evidence="4" id="KW-1185">Reference proteome</keyword>
<feature type="compositionally biased region" description="Acidic residues" evidence="1">
    <location>
        <begin position="269"/>
        <end position="280"/>
    </location>
</feature>
<dbReference type="AlphaFoldDB" id="A0A804KKV4"/>
<evidence type="ECO:0000256" key="1">
    <source>
        <dbReference type="SAM" id="MobiDB-lite"/>
    </source>
</evidence>